<dbReference type="NCBIfam" id="TIGR04539">
    <property type="entry name" value="tRNA_cyclodipep"/>
    <property type="match status" value="1"/>
</dbReference>
<evidence type="ECO:0000313" key="4">
    <source>
        <dbReference type="EMBL" id="MBB5070155.1"/>
    </source>
</evidence>
<keyword evidence="2 4" id="KW-0808">Transferase</keyword>
<dbReference type="EMBL" id="JACHIV010000001">
    <property type="protein sequence ID" value="MBB5070155.1"/>
    <property type="molecule type" value="Genomic_DNA"/>
</dbReference>
<evidence type="ECO:0000313" key="5">
    <source>
        <dbReference type="Proteomes" id="UP000580474"/>
    </source>
</evidence>
<keyword evidence="4" id="KW-0012">Acyltransferase</keyword>
<evidence type="ECO:0000256" key="3">
    <source>
        <dbReference type="ARBA" id="ARBA00030771"/>
    </source>
</evidence>
<evidence type="ECO:0000256" key="2">
    <source>
        <dbReference type="ARBA" id="ARBA00022679"/>
    </source>
</evidence>
<comment type="similarity">
    <text evidence="1">Belongs to the CDPS family.</text>
</comment>
<organism evidence="4 5">
    <name type="scientific">Saccharopolyspora gloriosae</name>
    <dbReference type="NCBI Taxonomy" id="455344"/>
    <lineage>
        <taxon>Bacteria</taxon>
        <taxon>Bacillati</taxon>
        <taxon>Actinomycetota</taxon>
        <taxon>Actinomycetes</taxon>
        <taxon>Pseudonocardiales</taxon>
        <taxon>Pseudonocardiaceae</taxon>
        <taxon>Saccharopolyspora</taxon>
    </lineage>
</organism>
<sequence>MIVPGDHNDIPPSRRAPFIVEPFTDACRAIWEQRQHALFGVSPGNSYFQVALLTDLLGWLCEEFARGDVVVPDSALEHTYRALGYSPQRAATKARGETNVLRNRVRRAWENCGGPREGDGLHRMSELASHGTYRRTLAECEEALAADENLRETCALASRKVLTARGFDGPLTEDQINRAMRYLIGELPFFLASAEMFNVTSSLNFYHQRLLLADLIFSGKAALSPSSRQAYAVIRRASHFPGKE</sequence>
<evidence type="ECO:0000256" key="1">
    <source>
        <dbReference type="ARBA" id="ARBA00006034"/>
    </source>
</evidence>
<dbReference type="AlphaFoldDB" id="A0A840NJD8"/>
<dbReference type="RefSeq" id="WP_184479724.1">
    <property type="nucleotide sequence ID" value="NZ_JACHIV010000001.1"/>
</dbReference>
<dbReference type="GO" id="GO:0016755">
    <property type="term" value="F:aminoacyltransferase activity"/>
    <property type="evidence" value="ECO:0007669"/>
    <property type="project" value="InterPro"/>
</dbReference>
<proteinExistence type="inferred from homology"/>
<name>A0A840NJD8_9PSEU</name>
<keyword evidence="5" id="KW-1185">Reference proteome</keyword>
<dbReference type="InterPro" id="IPR038622">
    <property type="entry name" value="CDPS_sf"/>
</dbReference>
<dbReference type="Proteomes" id="UP000580474">
    <property type="component" value="Unassembled WGS sequence"/>
</dbReference>
<dbReference type="InterPro" id="IPR030903">
    <property type="entry name" value="CDPS"/>
</dbReference>
<protein>
    <recommendedName>
        <fullName evidence="3">Cyclodipeptide synthase</fullName>
    </recommendedName>
</protein>
<dbReference type="Pfam" id="PF16715">
    <property type="entry name" value="CDPS"/>
    <property type="match status" value="1"/>
</dbReference>
<reference evidence="4 5" key="1">
    <citation type="submission" date="2020-08" db="EMBL/GenBank/DDBJ databases">
        <title>Sequencing the genomes of 1000 actinobacteria strains.</title>
        <authorList>
            <person name="Klenk H.-P."/>
        </authorList>
    </citation>
    <scope>NUCLEOTIDE SEQUENCE [LARGE SCALE GENOMIC DNA]</scope>
    <source>
        <strain evidence="4 5">DSM 45582</strain>
    </source>
</reference>
<comment type="caution">
    <text evidence="4">The sequence shown here is derived from an EMBL/GenBank/DDBJ whole genome shotgun (WGS) entry which is preliminary data.</text>
</comment>
<gene>
    <name evidence="4" type="ORF">BJ969_003243</name>
</gene>
<accession>A0A840NJD8</accession>
<dbReference type="Gene3D" id="3.40.50.11710">
    <property type="entry name" value="Cyclodipeptide synthase"/>
    <property type="match status" value="1"/>
</dbReference>